<dbReference type="Proteomes" id="UP000218231">
    <property type="component" value="Unassembled WGS sequence"/>
</dbReference>
<keyword evidence="2" id="KW-1185">Reference proteome</keyword>
<protein>
    <submittedName>
        <fullName evidence="1">Uncharacterized protein</fullName>
    </submittedName>
</protein>
<evidence type="ECO:0000313" key="2">
    <source>
        <dbReference type="Proteomes" id="UP000218231"/>
    </source>
</evidence>
<dbReference type="AlphaFoldDB" id="A0A2A2JLN7"/>
<dbReference type="STRING" id="2018661.A0A2A2JLN7"/>
<proteinExistence type="predicted"/>
<dbReference type="GO" id="GO:0005794">
    <property type="term" value="C:Golgi apparatus"/>
    <property type="evidence" value="ECO:0007669"/>
    <property type="project" value="TreeGrafter"/>
</dbReference>
<sequence>MKCALEYAFNATSHILKQVGQGFGQNGQPSQINAFILQIWSIRFQLMMSLKMHNQLVEEMLAFDELDAPDLYFQYKDPNKLGSMIPFAMRLIHAEILRFTPFPWKAIARIKKLEGDVERIIYDIKVPGHIDDWKKRLDTVKTLHSKVLYNIGEYEKSMDVMENIRRNSENEEKAELSRAMLRMAIFAGDERAATKYLDESAKFPCDRLLLHKCYRTMFHGAYPHAQAYNAMAILHLYTGNVRQAIGTLAERLEIICTPMQTNLKTLSELGLPVKYDEILKAIKAQAT</sequence>
<gene>
    <name evidence="1" type="ORF">WR25_11366</name>
</gene>
<dbReference type="OrthoDB" id="428342at2759"/>
<dbReference type="EMBL" id="LIAE01010358">
    <property type="protein sequence ID" value="PAV62577.1"/>
    <property type="molecule type" value="Genomic_DNA"/>
</dbReference>
<reference evidence="1 2" key="1">
    <citation type="journal article" date="2017" name="Curr. Biol.">
        <title>Genome architecture and evolution of a unichromosomal asexual nematode.</title>
        <authorList>
            <person name="Fradin H."/>
            <person name="Zegar C."/>
            <person name="Gutwein M."/>
            <person name="Lucas J."/>
            <person name="Kovtun M."/>
            <person name="Corcoran D."/>
            <person name="Baugh L.R."/>
            <person name="Kiontke K."/>
            <person name="Gunsalus K."/>
            <person name="Fitch D.H."/>
            <person name="Piano F."/>
        </authorList>
    </citation>
    <scope>NUCLEOTIDE SEQUENCE [LARGE SCALE GENOMIC DNA]</scope>
    <source>
        <strain evidence="1">PF1309</strain>
    </source>
</reference>
<name>A0A2A2JLN7_9BILA</name>
<organism evidence="1 2">
    <name type="scientific">Diploscapter pachys</name>
    <dbReference type="NCBI Taxonomy" id="2018661"/>
    <lineage>
        <taxon>Eukaryota</taxon>
        <taxon>Metazoa</taxon>
        <taxon>Ecdysozoa</taxon>
        <taxon>Nematoda</taxon>
        <taxon>Chromadorea</taxon>
        <taxon>Rhabditida</taxon>
        <taxon>Rhabditina</taxon>
        <taxon>Rhabditomorpha</taxon>
        <taxon>Rhabditoidea</taxon>
        <taxon>Rhabditidae</taxon>
        <taxon>Diploscapter</taxon>
    </lineage>
</organism>
<comment type="caution">
    <text evidence="1">The sequence shown here is derived from an EMBL/GenBank/DDBJ whole genome shotgun (WGS) entry which is preliminary data.</text>
</comment>
<evidence type="ECO:0000313" key="1">
    <source>
        <dbReference type="EMBL" id="PAV62577.1"/>
    </source>
</evidence>
<dbReference type="PANTHER" id="PTHR21581:SF6">
    <property type="entry name" value="TRAFFICKING PROTEIN PARTICLE COMPLEX SUBUNIT 12"/>
    <property type="match status" value="1"/>
</dbReference>
<accession>A0A2A2JLN7</accession>
<dbReference type="PANTHER" id="PTHR21581">
    <property type="entry name" value="D-ALANYL-D-ALANINE CARBOXYPEPTIDASE"/>
    <property type="match status" value="1"/>
</dbReference>
<dbReference type="GO" id="GO:0030008">
    <property type="term" value="C:TRAPP complex"/>
    <property type="evidence" value="ECO:0007669"/>
    <property type="project" value="TreeGrafter"/>
</dbReference>